<dbReference type="AlphaFoldDB" id="A0A7F5RCV1"/>
<evidence type="ECO:0000259" key="12">
    <source>
        <dbReference type="Pfam" id="PF02878"/>
    </source>
</evidence>
<dbReference type="InterPro" id="IPR005844">
    <property type="entry name" value="A-D-PHexomutase_a/b/a-I"/>
</dbReference>
<dbReference type="InterPro" id="IPR005845">
    <property type="entry name" value="A-D-PHexomutase_a/b/a-II"/>
</dbReference>
<evidence type="ECO:0000256" key="10">
    <source>
        <dbReference type="ARBA" id="ARBA00023277"/>
    </source>
</evidence>
<accession>A0A7F5RCV1</accession>
<evidence type="ECO:0000256" key="8">
    <source>
        <dbReference type="ARBA" id="ARBA00022842"/>
    </source>
</evidence>
<dbReference type="OrthoDB" id="8300170at2759"/>
<keyword evidence="6" id="KW-0597">Phosphoprotein</keyword>
<evidence type="ECO:0000256" key="6">
    <source>
        <dbReference type="ARBA" id="ARBA00022553"/>
    </source>
</evidence>
<keyword evidence="14" id="KW-1185">Reference proteome</keyword>
<dbReference type="PANTHER" id="PTHR45745:SF1">
    <property type="entry name" value="PHOSPHOGLUCOMUTASE 2B-RELATED"/>
    <property type="match status" value="1"/>
</dbReference>
<reference evidence="15" key="1">
    <citation type="submission" date="2025-08" db="UniProtKB">
        <authorList>
            <consortium name="RefSeq"/>
        </authorList>
    </citation>
    <scope>IDENTIFICATION</scope>
    <source>
        <tissue evidence="15">Entire body</tissue>
    </source>
</reference>
<dbReference type="KEGG" id="apln:108739836"/>
<comment type="cofactor">
    <cofactor evidence="1">
        <name>Mg(2+)</name>
        <dbReference type="ChEBI" id="CHEBI:18420"/>
    </cofactor>
</comment>
<evidence type="ECO:0000313" key="14">
    <source>
        <dbReference type="Proteomes" id="UP000192223"/>
    </source>
</evidence>
<dbReference type="GO" id="GO:0008973">
    <property type="term" value="F:phosphopentomutase activity"/>
    <property type="evidence" value="ECO:0007669"/>
    <property type="project" value="TreeGrafter"/>
</dbReference>
<name>A0A7F5RCV1_AGRPL</name>
<evidence type="ECO:0000256" key="4">
    <source>
        <dbReference type="ARBA" id="ARBA00022490"/>
    </source>
</evidence>
<evidence type="ECO:0000256" key="2">
    <source>
        <dbReference type="ARBA" id="ARBA00004496"/>
    </source>
</evidence>
<proteinExistence type="inferred from homology"/>
<comment type="similarity">
    <text evidence="3 11">Belongs to the phosphohexose mutase family.</text>
</comment>
<keyword evidence="10" id="KW-0119">Carbohydrate metabolism</keyword>
<dbReference type="GO" id="GO:0000287">
    <property type="term" value="F:magnesium ion binding"/>
    <property type="evidence" value="ECO:0007669"/>
    <property type="project" value="InterPro"/>
</dbReference>
<keyword evidence="9" id="KW-0413">Isomerase</keyword>
<evidence type="ECO:0000256" key="9">
    <source>
        <dbReference type="ARBA" id="ARBA00023235"/>
    </source>
</evidence>
<organism evidence="14 15">
    <name type="scientific">Agrilus planipennis</name>
    <name type="common">Emerald ash borer</name>
    <name type="synonym">Agrilus marcopoli</name>
    <dbReference type="NCBI Taxonomy" id="224129"/>
    <lineage>
        <taxon>Eukaryota</taxon>
        <taxon>Metazoa</taxon>
        <taxon>Ecdysozoa</taxon>
        <taxon>Arthropoda</taxon>
        <taxon>Hexapoda</taxon>
        <taxon>Insecta</taxon>
        <taxon>Pterygota</taxon>
        <taxon>Neoptera</taxon>
        <taxon>Endopterygota</taxon>
        <taxon>Coleoptera</taxon>
        <taxon>Polyphaga</taxon>
        <taxon>Elateriformia</taxon>
        <taxon>Buprestoidea</taxon>
        <taxon>Buprestidae</taxon>
        <taxon>Agrilinae</taxon>
        <taxon>Agrilus</taxon>
    </lineage>
</organism>
<dbReference type="PANTHER" id="PTHR45745">
    <property type="entry name" value="PHOSPHOMANNOMUTASE 45A"/>
    <property type="match status" value="1"/>
</dbReference>
<dbReference type="RefSeq" id="XP_025833801.1">
    <property type="nucleotide sequence ID" value="XM_025978016.1"/>
</dbReference>
<evidence type="ECO:0000256" key="11">
    <source>
        <dbReference type="RuleBase" id="RU004326"/>
    </source>
</evidence>
<keyword evidence="7 11" id="KW-0479">Metal-binding</keyword>
<evidence type="ECO:0000256" key="3">
    <source>
        <dbReference type="ARBA" id="ARBA00010231"/>
    </source>
</evidence>
<dbReference type="Proteomes" id="UP000192223">
    <property type="component" value="Unplaced"/>
</dbReference>
<dbReference type="GO" id="GO:0005737">
    <property type="term" value="C:cytoplasm"/>
    <property type="evidence" value="ECO:0007669"/>
    <property type="project" value="UniProtKB-SubCell"/>
</dbReference>
<dbReference type="SUPFAM" id="SSF53738">
    <property type="entry name" value="Phosphoglucomutase, first 3 domains"/>
    <property type="match status" value="2"/>
</dbReference>
<dbReference type="GO" id="GO:0005634">
    <property type="term" value="C:nucleus"/>
    <property type="evidence" value="ECO:0007669"/>
    <property type="project" value="TreeGrafter"/>
</dbReference>
<dbReference type="GO" id="GO:0006166">
    <property type="term" value="P:purine ribonucleoside salvage"/>
    <property type="evidence" value="ECO:0007669"/>
    <property type="project" value="TreeGrafter"/>
</dbReference>
<evidence type="ECO:0000256" key="1">
    <source>
        <dbReference type="ARBA" id="ARBA00001946"/>
    </source>
</evidence>
<dbReference type="Pfam" id="PF02878">
    <property type="entry name" value="PGM_PMM_I"/>
    <property type="match status" value="1"/>
</dbReference>
<evidence type="ECO:0000256" key="7">
    <source>
        <dbReference type="ARBA" id="ARBA00022723"/>
    </source>
</evidence>
<keyword evidence="4" id="KW-0963">Cytoplasm</keyword>
<feature type="domain" description="Alpha-D-phosphohexomutase alpha/beta/alpha" evidence="12">
    <location>
        <begin position="54"/>
        <end position="193"/>
    </location>
</feature>
<gene>
    <name evidence="15" type="primary">LOC108739836</name>
</gene>
<dbReference type="InterPro" id="IPR016055">
    <property type="entry name" value="A-D-PHexomutase_a/b/a-I/II/III"/>
</dbReference>
<evidence type="ECO:0000313" key="15">
    <source>
        <dbReference type="RefSeq" id="XP_025833801.1"/>
    </source>
</evidence>
<dbReference type="GO" id="GO:0006006">
    <property type="term" value="P:glucose metabolic process"/>
    <property type="evidence" value="ECO:0007669"/>
    <property type="project" value="UniProtKB-KW"/>
</dbReference>
<dbReference type="PROSITE" id="PS00710">
    <property type="entry name" value="PGM_PMM"/>
    <property type="match status" value="1"/>
</dbReference>
<dbReference type="InParanoid" id="A0A7F5RCV1"/>
<dbReference type="InterPro" id="IPR016066">
    <property type="entry name" value="A-D-PHexomutase_CS"/>
</dbReference>
<dbReference type="Gene3D" id="3.40.120.10">
    <property type="entry name" value="Alpha-D-Glucose-1,6-Bisphosphate, subunit A, domain 3"/>
    <property type="match status" value="2"/>
</dbReference>
<protein>
    <submittedName>
        <fullName evidence="15">Probable phosphoglucomutase-2</fullName>
    </submittedName>
</protein>
<feature type="domain" description="Alpha-D-phosphohexomutase alpha/beta/alpha" evidence="13">
    <location>
        <begin position="223"/>
        <end position="290"/>
    </location>
</feature>
<keyword evidence="8 11" id="KW-0460">Magnesium</keyword>
<dbReference type="FunFam" id="3.40.120.10:FF:000035">
    <property type="entry name" value="Pgm3p"/>
    <property type="match status" value="1"/>
</dbReference>
<dbReference type="GeneID" id="108739836"/>
<sequence>MSVTGANSQWPCGLKQKIDEWVSWDKNEKTVSEINRLIDSNATQELCKRLLDRLSFGTAGLRGRMQAGYNAMNDLVIIQTTQGLLKYLEETNQNLLRDNGIIFGYDGRHNSKRFAELSASIFLHKNYKVYLFGDVAPTPLVAYGVRKWKCVAGVIVTASHNPKDDNGYKVYSTNGAQIISPIDKQIQAKILENLQPWSESWDTSILNQNTSLLIDPLKETFQSYVKDITSNIDQQQKAIINTANVKFTYTALHGVGCKYVEQLFHSVGLNLIPVEEQKDPDPNFPTVRYPIIFYISICWYRL</sequence>
<dbReference type="Pfam" id="PF02879">
    <property type="entry name" value="PGM_PMM_II"/>
    <property type="match status" value="1"/>
</dbReference>
<keyword evidence="5" id="KW-0313">Glucose metabolism</keyword>
<evidence type="ECO:0000256" key="5">
    <source>
        <dbReference type="ARBA" id="ARBA00022526"/>
    </source>
</evidence>
<evidence type="ECO:0000259" key="13">
    <source>
        <dbReference type="Pfam" id="PF02879"/>
    </source>
</evidence>
<comment type="subcellular location">
    <subcellularLocation>
        <location evidence="2">Cytoplasm</location>
    </subcellularLocation>
</comment>